<protein>
    <recommendedName>
        <fullName evidence="3">Lipoprotein</fullName>
    </recommendedName>
</protein>
<evidence type="ECO:0008006" key="3">
    <source>
        <dbReference type="Google" id="ProtNLM"/>
    </source>
</evidence>
<dbReference type="EMBL" id="MNAO01000071">
    <property type="protein sequence ID" value="OHV16980.1"/>
    <property type="molecule type" value="Genomic_DNA"/>
</dbReference>
<sequence>MSACGEEKPAEYVSPTGFQPFTYRKEGERITYTMRDVISEDGPFVRYITKQYVAPGGPLGEAINYTSTRADCDKLVFQTLGEGDTVARMEADRPDGRWVELVNGSSATAALVTACQVTKKLK</sequence>
<accession>A0A1S1P5S1</accession>
<name>A0A1S1P5S1_METEX</name>
<evidence type="ECO:0000313" key="1">
    <source>
        <dbReference type="EMBL" id="OHV16980.1"/>
    </source>
</evidence>
<dbReference type="AlphaFoldDB" id="A0A1S1P5S1"/>
<dbReference type="Proteomes" id="UP000180215">
    <property type="component" value="Unassembled WGS sequence"/>
</dbReference>
<comment type="caution">
    <text evidence="1">The sequence shown here is derived from an EMBL/GenBank/DDBJ whole genome shotgun (WGS) entry which is preliminary data.</text>
</comment>
<proteinExistence type="predicted"/>
<organism evidence="1 2">
    <name type="scientific">Methylorubrum extorquens</name>
    <name type="common">Methylobacterium dichloromethanicum</name>
    <name type="synonym">Methylobacterium extorquens</name>
    <dbReference type="NCBI Taxonomy" id="408"/>
    <lineage>
        <taxon>Bacteria</taxon>
        <taxon>Pseudomonadati</taxon>
        <taxon>Pseudomonadota</taxon>
        <taxon>Alphaproteobacteria</taxon>
        <taxon>Hyphomicrobiales</taxon>
        <taxon>Methylobacteriaceae</taxon>
        <taxon>Methylorubrum</taxon>
    </lineage>
</organism>
<evidence type="ECO:0000313" key="2">
    <source>
        <dbReference type="Proteomes" id="UP000180215"/>
    </source>
</evidence>
<gene>
    <name evidence="1" type="ORF">BK022_08425</name>
</gene>
<reference evidence="1 2" key="1">
    <citation type="submission" date="2016-10" db="EMBL/GenBank/DDBJ databases">
        <title>Draft genome sequence of Methylobacterium extorquens CP3, a seed endophyte of Crotalaria pumila with plant growth-promoting and metal tolerance properties.</title>
        <authorList>
            <person name="Sanchez-Lopez A.S."/>
            <person name="Van Hamme J.D."/>
            <person name="Thijs S."/>
            <person name="Mcammond B.M."/>
            <person name="Stevens V."/>
            <person name="Gonzalez-Chavez M.D.C."/>
            <person name="Vangronsveld J."/>
        </authorList>
    </citation>
    <scope>NUCLEOTIDE SEQUENCE [LARGE SCALE GENOMIC DNA]</scope>
    <source>
        <strain evidence="1 2">CP3</strain>
    </source>
</reference>